<evidence type="ECO:0000313" key="1">
    <source>
        <dbReference type="EMBL" id="MFC7388465.1"/>
    </source>
</evidence>
<gene>
    <name evidence="1" type="ORF">ACFQSB_40115</name>
</gene>
<dbReference type="GO" id="GO:0016787">
    <property type="term" value="F:hydrolase activity"/>
    <property type="evidence" value="ECO:0007669"/>
    <property type="project" value="UniProtKB-KW"/>
</dbReference>
<dbReference type="InterPro" id="IPR023214">
    <property type="entry name" value="HAD_sf"/>
</dbReference>
<keyword evidence="1" id="KW-0378">Hydrolase</keyword>
<organism evidence="1 2">
    <name type="scientific">Sphaerisporangium rhizosphaerae</name>
    <dbReference type="NCBI Taxonomy" id="2269375"/>
    <lineage>
        <taxon>Bacteria</taxon>
        <taxon>Bacillati</taxon>
        <taxon>Actinomycetota</taxon>
        <taxon>Actinomycetes</taxon>
        <taxon>Streptosporangiales</taxon>
        <taxon>Streptosporangiaceae</taxon>
        <taxon>Sphaerisporangium</taxon>
    </lineage>
</organism>
<name>A0ABW2PJ82_9ACTN</name>
<dbReference type="NCBIfam" id="TIGR01509">
    <property type="entry name" value="HAD-SF-IA-v3"/>
    <property type="match status" value="1"/>
</dbReference>
<dbReference type="InterPro" id="IPR051806">
    <property type="entry name" value="HAD-like_SPP"/>
</dbReference>
<dbReference type="EMBL" id="JBHTCG010000082">
    <property type="protein sequence ID" value="MFC7388465.1"/>
    <property type="molecule type" value="Genomic_DNA"/>
</dbReference>
<dbReference type="SFLD" id="SFLDG01135">
    <property type="entry name" value="C1.5.6:_HAD__Beta-PGM__Phospha"/>
    <property type="match status" value="1"/>
</dbReference>
<dbReference type="PRINTS" id="PR00413">
    <property type="entry name" value="HADHALOGNASE"/>
</dbReference>
<dbReference type="InterPro" id="IPR006439">
    <property type="entry name" value="HAD-SF_hydro_IA"/>
</dbReference>
<comment type="caution">
    <text evidence="1">The sequence shown here is derived from an EMBL/GenBank/DDBJ whole genome shotgun (WGS) entry which is preliminary data.</text>
</comment>
<dbReference type="Gene3D" id="3.40.50.1000">
    <property type="entry name" value="HAD superfamily/HAD-like"/>
    <property type="match status" value="1"/>
</dbReference>
<dbReference type="CDD" id="cd07505">
    <property type="entry name" value="HAD_BPGM-like"/>
    <property type="match status" value="1"/>
</dbReference>
<sequence>MRVIGAGVTVDAVFFDMDGTLVDTEKLWFQAERSVMRRLGAGWSAADQENLVGGSMSATVAYMLAKSGSARDPGEVAAWMIDTVLGLIAEGFELMPGAAELLAEVQAAGLPTGLVTSSTRLMADAVLGGVPGGDAFDVVVTGDDVERFKPDPEPYLMAASALGVDPARCAALEDSPAGVASATAAGCAVVAVPSLLPIPPAARRLVAESLKQVDLSTLRHLTASS</sequence>
<dbReference type="RefSeq" id="WP_380832592.1">
    <property type="nucleotide sequence ID" value="NZ_JBHTCG010000082.1"/>
</dbReference>
<dbReference type="InterPro" id="IPR036412">
    <property type="entry name" value="HAD-like_sf"/>
</dbReference>
<dbReference type="PANTHER" id="PTHR43481">
    <property type="entry name" value="FRUCTOSE-1-PHOSPHATE PHOSPHATASE"/>
    <property type="match status" value="1"/>
</dbReference>
<proteinExistence type="predicted"/>
<dbReference type="SUPFAM" id="SSF56784">
    <property type="entry name" value="HAD-like"/>
    <property type="match status" value="1"/>
</dbReference>
<dbReference type="Pfam" id="PF00702">
    <property type="entry name" value="Hydrolase"/>
    <property type="match status" value="1"/>
</dbReference>
<evidence type="ECO:0000313" key="2">
    <source>
        <dbReference type="Proteomes" id="UP001596496"/>
    </source>
</evidence>
<dbReference type="Proteomes" id="UP001596496">
    <property type="component" value="Unassembled WGS sequence"/>
</dbReference>
<reference evidence="2" key="1">
    <citation type="journal article" date="2019" name="Int. J. Syst. Evol. Microbiol.">
        <title>The Global Catalogue of Microorganisms (GCM) 10K type strain sequencing project: providing services to taxonomists for standard genome sequencing and annotation.</title>
        <authorList>
            <consortium name="The Broad Institute Genomics Platform"/>
            <consortium name="The Broad Institute Genome Sequencing Center for Infectious Disease"/>
            <person name="Wu L."/>
            <person name="Ma J."/>
        </authorList>
    </citation>
    <scope>NUCLEOTIDE SEQUENCE [LARGE SCALE GENOMIC DNA]</scope>
    <source>
        <strain evidence="2">CECT 7649</strain>
    </source>
</reference>
<dbReference type="Gene3D" id="1.10.150.240">
    <property type="entry name" value="Putative phosphatase, domain 2"/>
    <property type="match status" value="1"/>
</dbReference>
<keyword evidence="2" id="KW-1185">Reference proteome</keyword>
<accession>A0ABW2PJ82</accession>
<protein>
    <submittedName>
        <fullName evidence="1">HAD family hydrolase</fullName>
    </submittedName>
</protein>
<dbReference type="InterPro" id="IPR023198">
    <property type="entry name" value="PGP-like_dom2"/>
</dbReference>
<dbReference type="PANTHER" id="PTHR43481:SF4">
    <property type="entry name" value="GLYCEROL-1-PHOSPHATE PHOSPHOHYDROLASE 1-RELATED"/>
    <property type="match status" value="1"/>
</dbReference>
<dbReference type="SFLD" id="SFLDG01129">
    <property type="entry name" value="C1.5:_HAD__Beta-PGM__Phosphata"/>
    <property type="match status" value="1"/>
</dbReference>
<dbReference type="SFLD" id="SFLDS00003">
    <property type="entry name" value="Haloacid_Dehalogenase"/>
    <property type="match status" value="1"/>
</dbReference>